<dbReference type="Pfam" id="PF13189">
    <property type="entry name" value="Cytidylate_kin2"/>
    <property type="match status" value="1"/>
</dbReference>
<keyword evidence="3" id="KW-1185">Reference proteome</keyword>
<sequence length="244" mass="25941">MSAMAYVVTVSAAFGAGGSVIGPAVAERLGVAFVDRAVPTAVAREIGCSLQDVLEHDDRAPTGLQRLLAGVARMPAVTPGSVDMSYVHAAEGSGRLLFDREFVERTEQTIREVARSGGVILGRAGALVLADTPGVLHVRLDGPPERRLSQSARLREQATGPESAPGAGEVGESGRAGGAEPWNPPTMRDLRDNDRARAAYVRRFYRADPASSSLYHAVLDTTALPLEACVDVVERMARERARDR</sequence>
<feature type="compositionally biased region" description="Gly residues" evidence="1">
    <location>
        <begin position="168"/>
        <end position="177"/>
    </location>
</feature>
<proteinExistence type="predicted"/>
<organism evidence="2 3">
    <name type="scientific">Streptomonospora salina</name>
    <dbReference type="NCBI Taxonomy" id="104205"/>
    <lineage>
        <taxon>Bacteria</taxon>
        <taxon>Bacillati</taxon>
        <taxon>Actinomycetota</taxon>
        <taxon>Actinomycetes</taxon>
        <taxon>Streptosporangiales</taxon>
        <taxon>Nocardiopsidaceae</taxon>
        <taxon>Streptomonospora</taxon>
    </lineage>
</organism>
<name>A0A841E8T1_9ACTN</name>
<evidence type="ECO:0000256" key="1">
    <source>
        <dbReference type="SAM" id="MobiDB-lite"/>
    </source>
</evidence>
<dbReference type="InterPro" id="IPR027417">
    <property type="entry name" value="P-loop_NTPase"/>
</dbReference>
<gene>
    <name evidence="2" type="ORF">HNR25_001269</name>
</gene>
<evidence type="ECO:0008006" key="4">
    <source>
        <dbReference type="Google" id="ProtNLM"/>
    </source>
</evidence>
<evidence type="ECO:0000313" key="3">
    <source>
        <dbReference type="Proteomes" id="UP000578077"/>
    </source>
</evidence>
<feature type="compositionally biased region" description="Basic and acidic residues" evidence="1">
    <location>
        <begin position="139"/>
        <end position="156"/>
    </location>
</feature>
<dbReference type="SUPFAM" id="SSF52540">
    <property type="entry name" value="P-loop containing nucleoside triphosphate hydrolases"/>
    <property type="match status" value="1"/>
</dbReference>
<dbReference type="EMBL" id="JACHLY010000001">
    <property type="protein sequence ID" value="MBB5997518.1"/>
    <property type="molecule type" value="Genomic_DNA"/>
</dbReference>
<dbReference type="Gene3D" id="3.40.50.300">
    <property type="entry name" value="P-loop containing nucleotide triphosphate hydrolases"/>
    <property type="match status" value="1"/>
</dbReference>
<accession>A0A841E8T1</accession>
<evidence type="ECO:0000313" key="2">
    <source>
        <dbReference type="EMBL" id="MBB5997518.1"/>
    </source>
</evidence>
<feature type="region of interest" description="Disordered" evidence="1">
    <location>
        <begin position="139"/>
        <end position="191"/>
    </location>
</feature>
<protein>
    <recommendedName>
        <fullName evidence="4">Cytidylate kinase</fullName>
    </recommendedName>
</protein>
<dbReference type="Proteomes" id="UP000578077">
    <property type="component" value="Unassembled WGS sequence"/>
</dbReference>
<reference evidence="2 3" key="1">
    <citation type="submission" date="2020-08" db="EMBL/GenBank/DDBJ databases">
        <title>Sequencing the genomes of 1000 actinobacteria strains.</title>
        <authorList>
            <person name="Klenk H.-P."/>
        </authorList>
    </citation>
    <scope>NUCLEOTIDE SEQUENCE [LARGE SCALE GENOMIC DNA]</scope>
    <source>
        <strain evidence="2 3">DSM 44593</strain>
    </source>
</reference>
<comment type="caution">
    <text evidence="2">The sequence shown here is derived from an EMBL/GenBank/DDBJ whole genome shotgun (WGS) entry which is preliminary data.</text>
</comment>
<dbReference type="AlphaFoldDB" id="A0A841E8T1"/>